<evidence type="ECO:0000256" key="3">
    <source>
        <dbReference type="ARBA" id="ARBA00023082"/>
    </source>
</evidence>
<dbReference type="SUPFAM" id="SSF88659">
    <property type="entry name" value="Sigma3 and sigma4 domains of RNA polymerase sigma factors"/>
    <property type="match status" value="2"/>
</dbReference>
<evidence type="ECO:0000256" key="1">
    <source>
        <dbReference type="ARBA" id="ARBA00007788"/>
    </source>
</evidence>
<dbReference type="Pfam" id="PF04542">
    <property type="entry name" value="Sigma70_r2"/>
    <property type="match status" value="1"/>
</dbReference>
<protein>
    <submittedName>
        <fullName evidence="10">RpoD family RNA polymerase sigma factor</fullName>
    </submittedName>
</protein>
<dbReference type="Pfam" id="PF04539">
    <property type="entry name" value="Sigma70_r3"/>
    <property type="match status" value="1"/>
</dbReference>
<feature type="domain" description="RNA polymerase sigma-70 region 3" evidence="7">
    <location>
        <begin position="224"/>
        <end position="299"/>
    </location>
</feature>
<sequence>MYLTIDTCGNKETDVTFGSEVPNLPKYGQPEFIGYDKSQNIISLTTLSANLPLPKSSAMKTAQSATDLVRTYLREIGRVPLLTHEEEIFYGKQVQRSTALHEIREGLATQLGHEPSVEEWAVASDIEVSELNQAIAVGEIAKRKMVEANLRLVVSVAKKYIKRNVDLLDLIQEGSIGMQRGVEKFDPTKGYRFSTYAYWWIRQAITRAIAEKARTIRLPIHITEKLNKIKKAQRQLSQGLGRAPTVAELSQELDLTPKQVREYLEKARLPLSLDLRLGDNYDTELGEMLEDTGATPEDFVMQTSLSYDLERIMSELTPQQKEVISLRFGLVDGQSLTLAKIGEILNISRERVRQIEREALNKLRKSKATMNEYLAS</sequence>
<evidence type="ECO:0000313" key="11">
    <source>
        <dbReference type="Proteomes" id="UP000218702"/>
    </source>
</evidence>
<keyword evidence="4" id="KW-0238">DNA-binding</keyword>
<evidence type="ECO:0000313" key="10">
    <source>
        <dbReference type="EMBL" id="BAZ83865.1"/>
    </source>
</evidence>
<dbReference type="InterPro" id="IPR009042">
    <property type="entry name" value="RNA_pol_sigma70_r1_2"/>
</dbReference>
<dbReference type="InterPro" id="IPR014284">
    <property type="entry name" value="RNA_pol_sigma-70_dom"/>
</dbReference>
<feature type="domain" description="RNA polymerase sigma-70 region 4" evidence="9">
    <location>
        <begin position="313"/>
        <end position="365"/>
    </location>
</feature>
<keyword evidence="5" id="KW-0804">Transcription</keyword>
<dbReference type="PRINTS" id="PR00046">
    <property type="entry name" value="SIGMA70FCT"/>
</dbReference>
<keyword evidence="11" id="KW-1185">Reference proteome</keyword>
<comment type="similarity">
    <text evidence="1">Belongs to the sigma-70 factor family.</text>
</comment>
<evidence type="ECO:0000259" key="7">
    <source>
        <dbReference type="Pfam" id="PF04539"/>
    </source>
</evidence>
<dbReference type="NCBIfam" id="NF005642">
    <property type="entry name" value="PRK07405.1"/>
    <property type="match status" value="1"/>
</dbReference>
<evidence type="ECO:0000256" key="5">
    <source>
        <dbReference type="ARBA" id="ARBA00023163"/>
    </source>
</evidence>
<dbReference type="InterPro" id="IPR007624">
    <property type="entry name" value="RNA_pol_sigma70_r3"/>
</dbReference>
<feature type="domain" description="RNA polymerase sigma-70 region 1.2" evidence="6">
    <location>
        <begin position="67"/>
        <end position="96"/>
    </location>
</feature>
<dbReference type="GO" id="GO:0003677">
    <property type="term" value="F:DNA binding"/>
    <property type="evidence" value="ECO:0007669"/>
    <property type="project" value="UniProtKB-KW"/>
</dbReference>
<feature type="domain" description="RNA polymerase sigma-70 region 2" evidence="8">
    <location>
        <begin position="145"/>
        <end position="214"/>
    </location>
</feature>
<gene>
    <name evidence="10" type="ORF">NIES806_00450</name>
</gene>
<dbReference type="NCBIfam" id="TIGR02997">
    <property type="entry name" value="Sig70-cyanoRpoD"/>
    <property type="match status" value="1"/>
</dbReference>
<evidence type="ECO:0000259" key="8">
    <source>
        <dbReference type="Pfam" id="PF04542"/>
    </source>
</evidence>
<dbReference type="PANTHER" id="PTHR30603">
    <property type="entry name" value="RNA POLYMERASE SIGMA FACTOR RPO"/>
    <property type="match status" value="1"/>
</dbReference>
<dbReference type="InterPro" id="IPR013325">
    <property type="entry name" value="RNA_pol_sigma_r2"/>
</dbReference>
<reference evidence="10 11" key="1">
    <citation type="submission" date="2017-06" db="EMBL/GenBank/DDBJ databases">
        <title>Genome sequencing of cyanobaciteial culture collection at National Institute for Environmental Studies (NIES).</title>
        <authorList>
            <person name="Hirose Y."/>
            <person name="Shimura Y."/>
            <person name="Fujisawa T."/>
            <person name="Nakamura Y."/>
            <person name="Kawachi M."/>
        </authorList>
    </citation>
    <scope>NUCLEOTIDE SEQUENCE [LARGE SCALE GENOMIC DNA]</scope>
    <source>
        <strain evidence="10 11">NIES-806</strain>
    </source>
</reference>
<dbReference type="Gene3D" id="1.20.120.1810">
    <property type="match status" value="1"/>
</dbReference>
<dbReference type="InterPro" id="IPR000943">
    <property type="entry name" value="RNA_pol_sigma70"/>
</dbReference>
<dbReference type="InterPro" id="IPR013324">
    <property type="entry name" value="RNA_pol_sigma_r3/r4-like"/>
</dbReference>
<keyword evidence="3" id="KW-0731">Sigma factor</keyword>
<dbReference type="InterPro" id="IPR017848">
    <property type="entry name" value="RNA_pol_sigma_RpoD/SigA_cyanob"/>
</dbReference>
<dbReference type="CDD" id="cd06171">
    <property type="entry name" value="Sigma70_r4"/>
    <property type="match status" value="1"/>
</dbReference>
<name>A0A1Z4UXR4_9CYAN</name>
<dbReference type="KEGG" id="dcm:NIES806_00450"/>
<dbReference type="InterPro" id="IPR036388">
    <property type="entry name" value="WH-like_DNA-bd_sf"/>
</dbReference>
<dbReference type="NCBIfam" id="TIGR02937">
    <property type="entry name" value="sigma70-ECF"/>
    <property type="match status" value="1"/>
</dbReference>
<dbReference type="SUPFAM" id="SSF88946">
    <property type="entry name" value="Sigma2 domain of RNA polymerase sigma factors"/>
    <property type="match status" value="1"/>
</dbReference>
<dbReference type="GO" id="GO:0016987">
    <property type="term" value="F:sigma factor activity"/>
    <property type="evidence" value="ECO:0007669"/>
    <property type="project" value="UniProtKB-KW"/>
</dbReference>
<evidence type="ECO:0000256" key="4">
    <source>
        <dbReference type="ARBA" id="ARBA00023125"/>
    </source>
</evidence>
<dbReference type="Pfam" id="PF04545">
    <property type="entry name" value="Sigma70_r4"/>
    <property type="match status" value="1"/>
</dbReference>
<dbReference type="InterPro" id="IPR007627">
    <property type="entry name" value="RNA_pol_sigma70_r2"/>
</dbReference>
<dbReference type="Proteomes" id="UP000218702">
    <property type="component" value="Chromosome"/>
</dbReference>
<evidence type="ECO:0000259" key="9">
    <source>
        <dbReference type="Pfam" id="PF04545"/>
    </source>
</evidence>
<dbReference type="InterPro" id="IPR050239">
    <property type="entry name" value="Sigma-70_RNA_pol_init_factors"/>
</dbReference>
<dbReference type="Gene3D" id="1.10.601.10">
    <property type="entry name" value="RNA Polymerase Primary Sigma Factor"/>
    <property type="match status" value="1"/>
</dbReference>
<dbReference type="InterPro" id="IPR007630">
    <property type="entry name" value="RNA_pol_sigma70_r4"/>
</dbReference>
<accession>A0A1Z4UXR4</accession>
<organism evidence="10 11">
    <name type="scientific">Dolichospermum compactum NIES-806</name>
    <dbReference type="NCBI Taxonomy" id="1973481"/>
    <lineage>
        <taxon>Bacteria</taxon>
        <taxon>Bacillati</taxon>
        <taxon>Cyanobacteriota</taxon>
        <taxon>Cyanophyceae</taxon>
        <taxon>Nostocales</taxon>
        <taxon>Aphanizomenonaceae</taxon>
        <taxon>Dolichospermum</taxon>
        <taxon>Dolichospermum compactum</taxon>
    </lineage>
</organism>
<dbReference type="PANTHER" id="PTHR30603:SF60">
    <property type="entry name" value="RNA POLYMERASE SIGMA FACTOR RPOD"/>
    <property type="match status" value="1"/>
</dbReference>
<dbReference type="AlphaFoldDB" id="A0A1Z4UXR4"/>
<dbReference type="EMBL" id="AP018316">
    <property type="protein sequence ID" value="BAZ83865.1"/>
    <property type="molecule type" value="Genomic_DNA"/>
</dbReference>
<evidence type="ECO:0000256" key="2">
    <source>
        <dbReference type="ARBA" id="ARBA00023015"/>
    </source>
</evidence>
<dbReference type="Pfam" id="PF00140">
    <property type="entry name" value="Sigma70_r1_2"/>
    <property type="match status" value="1"/>
</dbReference>
<keyword evidence="2" id="KW-0805">Transcription regulation</keyword>
<evidence type="ECO:0000259" key="6">
    <source>
        <dbReference type="Pfam" id="PF00140"/>
    </source>
</evidence>
<dbReference type="GO" id="GO:0006352">
    <property type="term" value="P:DNA-templated transcription initiation"/>
    <property type="evidence" value="ECO:0007669"/>
    <property type="project" value="InterPro"/>
</dbReference>
<proteinExistence type="inferred from homology"/>
<dbReference type="Gene3D" id="1.10.10.10">
    <property type="entry name" value="Winged helix-like DNA-binding domain superfamily/Winged helix DNA-binding domain"/>
    <property type="match status" value="2"/>
</dbReference>